<accession>A0AA35Y053</accession>
<dbReference type="AlphaFoldDB" id="A0AA35Y053"/>
<organism evidence="2 3">
    <name type="scientific">Methylococcus capsulatus</name>
    <dbReference type="NCBI Taxonomy" id="414"/>
    <lineage>
        <taxon>Bacteria</taxon>
        <taxon>Pseudomonadati</taxon>
        <taxon>Pseudomonadota</taxon>
        <taxon>Gammaproteobacteria</taxon>
        <taxon>Methylococcales</taxon>
        <taxon>Methylococcaceae</taxon>
        <taxon>Methylococcus</taxon>
    </lineage>
</organism>
<feature type="compositionally biased region" description="Polar residues" evidence="1">
    <location>
        <begin position="24"/>
        <end position="33"/>
    </location>
</feature>
<proteinExistence type="predicted"/>
<protein>
    <submittedName>
        <fullName evidence="2">Uncharacterized protein</fullName>
    </submittedName>
</protein>
<dbReference type="EMBL" id="OX458332">
    <property type="protein sequence ID" value="CAI8804168.1"/>
    <property type="molecule type" value="Genomic_DNA"/>
</dbReference>
<sequence>MYGGAWLKSLIRAGAFDDACPLTQDGTGASSAKQPALRPRAAGVRSRRLPVHAVDGFMWEQRGDAIA</sequence>
<evidence type="ECO:0000313" key="2">
    <source>
        <dbReference type="EMBL" id="CAI8804168.1"/>
    </source>
</evidence>
<reference evidence="2" key="1">
    <citation type="submission" date="2023-03" db="EMBL/GenBank/DDBJ databases">
        <authorList>
            <person name="Pearce D."/>
        </authorList>
    </citation>
    <scope>NUCLEOTIDE SEQUENCE</scope>
    <source>
        <strain evidence="2">Mc</strain>
    </source>
</reference>
<name>A0AA35Y053_METCP</name>
<gene>
    <name evidence="2" type="ORF">MCNOR_1626</name>
</gene>
<dbReference type="Proteomes" id="UP001158598">
    <property type="component" value="Chromosome"/>
</dbReference>
<evidence type="ECO:0000313" key="3">
    <source>
        <dbReference type="Proteomes" id="UP001158598"/>
    </source>
</evidence>
<feature type="region of interest" description="Disordered" evidence="1">
    <location>
        <begin position="24"/>
        <end position="44"/>
    </location>
</feature>
<evidence type="ECO:0000256" key="1">
    <source>
        <dbReference type="SAM" id="MobiDB-lite"/>
    </source>
</evidence>